<reference evidence="2" key="1">
    <citation type="submission" date="2020-06" db="EMBL/GenBank/DDBJ databases">
        <title>Unique genomic features of the anaerobic methanotrophic archaea.</title>
        <authorList>
            <person name="Chadwick G.L."/>
            <person name="Skennerton C.T."/>
            <person name="Laso-Perez R."/>
            <person name="Leu A.O."/>
            <person name="Speth D.R."/>
            <person name="Yu H."/>
            <person name="Morgan-Lang C."/>
            <person name="Hatzenpichler R."/>
            <person name="Goudeau D."/>
            <person name="Malmstrom R."/>
            <person name="Brazelton W.J."/>
            <person name="Woyke T."/>
            <person name="Hallam S.J."/>
            <person name="Tyson G.W."/>
            <person name="Wegener G."/>
            <person name="Boetius A."/>
            <person name="Orphan V."/>
        </authorList>
    </citation>
    <scope>NUCLEOTIDE SEQUENCE</scope>
</reference>
<organism evidence="2">
    <name type="scientific">Candidatus Methanogaster sp. ANME-2c ERB4</name>
    <dbReference type="NCBI Taxonomy" id="2759911"/>
    <lineage>
        <taxon>Archaea</taxon>
        <taxon>Methanobacteriati</taxon>
        <taxon>Methanobacteriota</taxon>
        <taxon>Stenosarchaea group</taxon>
        <taxon>Methanomicrobia</taxon>
        <taxon>Methanosarcinales</taxon>
        <taxon>ANME-2 cluster</taxon>
        <taxon>Candidatus Methanogasteraceae</taxon>
        <taxon>Candidatus Methanogaster</taxon>
    </lineage>
</organism>
<dbReference type="EMBL" id="MT631265">
    <property type="protein sequence ID" value="QNO47541.1"/>
    <property type="molecule type" value="Genomic_DNA"/>
</dbReference>
<dbReference type="AlphaFoldDB" id="A0A7G9YHQ7"/>
<protein>
    <recommendedName>
        <fullName evidence="1">Carboxymuconolactone decarboxylase-like domain-containing protein</fullName>
    </recommendedName>
</protein>
<dbReference type="InterPro" id="IPR003779">
    <property type="entry name" value="CMD-like"/>
</dbReference>
<dbReference type="GO" id="GO:0051920">
    <property type="term" value="F:peroxiredoxin activity"/>
    <property type="evidence" value="ECO:0007669"/>
    <property type="project" value="InterPro"/>
</dbReference>
<dbReference type="Gene3D" id="1.20.1290.10">
    <property type="entry name" value="AhpD-like"/>
    <property type="match status" value="1"/>
</dbReference>
<sequence length="96" mass="10848">MGKQIVENISKKIGFTPDIMKTIGEIDPSFLRMYHKCDEGLLKDGALSVKVKTLMALAAVAAQRCEPRVMKRCVYLKLNRSHFCSVLVLGQKHRSR</sequence>
<gene>
    <name evidence="2" type="ORF">GGGHDLIA_00031</name>
</gene>
<evidence type="ECO:0000313" key="2">
    <source>
        <dbReference type="EMBL" id="QNO47541.1"/>
    </source>
</evidence>
<dbReference type="InterPro" id="IPR029032">
    <property type="entry name" value="AhpD-like"/>
</dbReference>
<evidence type="ECO:0000259" key="1">
    <source>
        <dbReference type="Pfam" id="PF02627"/>
    </source>
</evidence>
<dbReference type="Pfam" id="PF02627">
    <property type="entry name" value="CMD"/>
    <property type="match status" value="1"/>
</dbReference>
<dbReference type="SUPFAM" id="SSF69118">
    <property type="entry name" value="AhpD-like"/>
    <property type="match status" value="1"/>
</dbReference>
<proteinExistence type="predicted"/>
<accession>A0A7G9YHQ7</accession>
<name>A0A7G9YHQ7_9EURY</name>
<feature type="domain" description="Carboxymuconolactone decarboxylase-like" evidence="1">
    <location>
        <begin position="28"/>
        <end position="68"/>
    </location>
</feature>